<keyword evidence="2" id="KW-0732">Signal</keyword>
<reference evidence="3" key="1">
    <citation type="submission" date="2024-01" db="EMBL/GenBank/DDBJ databases">
        <authorList>
            <person name="Webb A."/>
        </authorList>
    </citation>
    <scope>NUCLEOTIDE SEQUENCE</scope>
    <source>
        <strain evidence="3">Pm1</strain>
    </source>
</reference>
<proteinExistence type="predicted"/>
<accession>A0AAV1UWT4</accession>
<evidence type="ECO:0000256" key="1">
    <source>
        <dbReference type="SAM" id="MobiDB-lite"/>
    </source>
</evidence>
<evidence type="ECO:0000313" key="3">
    <source>
        <dbReference type="EMBL" id="CAK7937967.1"/>
    </source>
</evidence>
<name>A0AAV1UWT4_9STRA</name>
<feature type="region of interest" description="Disordered" evidence="1">
    <location>
        <begin position="70"/>
        <end position="93"/>
    </location>
</feature>
<feature type="signal peptide" evidence="2">
    <location>
        <begin position="1"/>
        <end position="20"/>
    </location>
</feature>
<gene>
    <name evidence="3" type="ORF">PM001_LOCUS23117</name>
</gene>
<sequence>MTKALLVLMLIFEFAAFCAPALIPSYAFRATEEIIRNVQATAAVTSAKGMAAKLESMKVLYAKTINIKNGQTNQGSPDSDDDDSSDSSDSSDSKYTGFAYGDVFSALSTTPSRNKNWIGKFLRTTSTTACYRKAHIAKTCPLGFDAKLGMCWAQCPLTYPIECGMECIRRNDNCALEVITKVSGVAQAVFSVATYDAYGKFKLMAKGIQIAYKCSKEIMGLVKALSKYVRTVRVSAPDKTSQQLLALMYQTDNVVFDIPVTIASCMGIKVDDMTKFADRTLNTIMLTLKEIISQGEAITTSWLAFTTFMKKIGLGGTLLGLETSDITSLRRALKSNSTCGYDMKRMLDRTWILVAELRRKNPTISEDDMRVAMSDSNLALYDIPIVTNNCMTEMIAESDEPEAYATRETLRKGFGGIMEDLITSGTSNNGTFLTARQYANSIADKVGSFYAVWEKKNIGGALFEFFQPVCGPTEFVGEIDDGTAEEALGLKTVDDAFEYSIGTWTKIGDGSVTITFLSTDKKDVTVNIKSGGDKIDEVKVAAGATVTWKSTVKALGGKTLYLDRWRPGFLGLPGLDDGSLLLWVPRSRQGGKLQLLARLNDS</sequence>
<evidence type="ECO:0000256" key="2">
    <source>
        <dbReference type="SAM" id="SignalP"/>
    </source>
</evidence>
<organism evidence="3 4">
    <name type="scientific">Peronospora matthiolae</name>
    <dbReference type="NCBI Taxonomy" id="2874970"/>
    <lineage>
        <taxon>Eukaryota</taxon>
        <taxon>Sar</taxon>
        <taxon>Stramenopiles</taxon>
        <taxon>Oomycota</taxon>
        <taxon>Peronosporomycetes</taxon>
        <taxon>Peronosporales</taxon>
        <taxon>Peronosporaceae</taxon>
        <taxon>Peronospora</taxon>
    </lineage>
</organism>
<dbReference type="EMBL" id="CAKLBY020000228">
    <property type="protein sequence ID" value="CAK7937967.1"/>
    <property type="molecule type" value="Genomic_DNA"/>
</dbReference>
<comment type="caution">
    <text evidence="3">The sequence shown here is derived from an EMBL/GenBank/DDBJ whole genome shotgun (WGS) entry which is preliminary data.</text>
</comment>
<protein>
    <submittedName>
        <fullName evidence="3">Uncharacterized protein</fullName>
    </submittedName>
</protein>
<dbReference type="AlphaFoldDB" id="A0AAV1UWT4"/>
<feature type="chain" id="PRO_5043359709" evidence="2">
    <location>
        <begin position="21"/>
        <end position="602"/>
    </location>
</feature>
<dbReference type="Proteomes" id="UP001162060">
    <property type="component" value="Unassembled WGS sequence"/>
</dbReference>
<evidence type="ECO:0000313" key="4">
    <source>
        <dbReference type="Proteomes" id="UP001162060"/>
    </source>
</evidence>